<dbReference type="AlphaFoldDB" id="A0A6J4TJH9"/>
<name>A0A6J4TJH9_9SPHN</name>
<feature type="non-terminal residue" evidence="2">
    <location>
        <position position="1"/>
    </location>
</feature>
<evidence type="ECO:0000313" key="2">
    <source>
        <dbReference type="EMBL" id="CAA9525533.1"/>
    </source>
</evidence>
<feature type="non-terminal residue" evidence="2">
    <location>
        <position position="81"/>
    </location>
</feature>
<protein>
    <submittedName>
        <fullName evidence="2">Uncharacterized protein</fullName>
    </submittedName>
</protein>
<evidence type="ECO:0000256" key="1">
    <source>
        <dbReference type="SAM" id="MobiDB-lite"/>
    </source>
</evidence>
<feature type="compositionally biased region" description="Basic and acidic residues" evidence="1">
    <location>
        <begin position="23"/>
        <end position="35"/>
    </location>
</feature>
<proteinExistence type="predicted"/>
<sequence length="81" mass="9214">DLRHHHRLPHHQPAAGRHHGRGRRGDAPGRGDGRVRQPRHRPAQARLHLPGLRPPPGERRRRGPVPGARQGADGERHRERL</sequence>
<feature type="region of interest" description="Disordered" evidence="1">
    <location>
        <begin position="1"/>
        <end position="81"/>
    </location>
</feature>
<reference evidence="2" key="1">
    <citation type="submission" date="2020-02" db="EMBL/GenBank/DDBJ databases">
        <authorList>
            <person name="Meier V. D."/>
        </authorList>
    </citation>
    <scope>NUCLEOTIDE SEQUENCE</scope>
    <source>
        <strain evidence="2">AVDCRST_MAG91</strain>
    </source>
</reference>
<organism evidence="2">
    <name type="scientific">uncultured Sphingomonadaceae bacterium</name>
    <dbReference type="NCBI Taxonomy" id="169976"/>
    <lineage>
        <taxon>Bacteria</taxon>
        <taxon>Pseudomonadati</taxon>
        <taxon>Pseudomonadota</taxon>
        <taxon>Alphaproteobacteria</taxon>
        <taxon>Sphingomonadales</taxon>
        <taxon>Sphingomonadaceae</taxon>
        <taxon>environmental samples</taxon>
    </lineage>
</organism>
<gene>
    <name evidence="2" type="ORF">AVDCRST_MAG91-2480</name>
</gene>
<accession>A0A6J4TJH9</accession>
<feature type="compositionally biased region" description="Basic and acidic residues" evidence="1">
    <location>
        <begin position="72"/>
        <end position="81"/>
    </location>
</feature>
<dbReference type="EMBL" id="CADCVX010000448">
    <property type="protein sequence ID" value="CAA9525533.1"/>
    <property type="molecule type" value="Genomic_DNA"/>
</dbReference>
<feature type="compositionally biased region" description="Basic residues" evidence="1">
    <location>
        <begin position="1"/>
        <end position="22"/>
    </location>
</feature>